<feature type="compositionally biased region" description="Gly residues" evidence="1">
    <location>
        <begin position="443"/>
        <end position="458"/>
    </location>
</feature>
<accession>A0A811KCL9</accession>
<reference evidence="2" key="1">
    <citation type="submission" date="2020-09" db="EMBL/GenBank/DDBJ databases">
        <authorList>
            <person name="Kikuchi T."/>
        </authorList>
    </citation>
    <scope>NUCLEOTIDE SEQUENCE</scope>
    <source>
        <strain evidence="2">SH1</strain>
    </source>
</reference>
<feature type="region of interest" description="Disordered" evidence="1">
    <location>
        <begin position="595"/>
        <end position="619"/>
    </location>
</feature>
<feature type="region of interest" description="Disordered" evidence="1">
    <location>
        <begin position="1427"/>
        <end position="1610"/>
    </location>
</feature>
<comment type="caution">
    <text evidence="2">The sequence shown here is derived from an EMBL/GenBank/DDBJ whole genome shotgun (WGS) entry which is preliminary data.</text>
</comment>
<protein>
    <submittedName>
        <fullName evidence="2">Uncharacterized protein</fullName>
    </submittedName>
</protein>
<feature type="compositionally biased region" description="Acidic residues" evidence="1">
    <location>
        <begin position="1567"/>
        <end position="1579"/>
    </location>
</feature>
<feature type="region of interest" description="Disordered" evidence="1">
    <location>
        <begin position="1081"/>
        <end position="1188"/>
    </location>
</feature>
<feature type="region of interest" description="Disordered" evidence="1">
    <location>
        <begin position="636"/>
        <end position="792"/>
    </location>
</feature>
<feature type="compositionally biased region" description="Basic and acidic residues" evidence="1">
    <location>
        <begin position="642"/>
        <end position="661"/>
    </location>
</feature>
<feature type="compositionally biased region" description="Polar residues" evidence="1">
    <location>
        <begin position="1349"/>
        <end position="1373"/>
    </location>
</feature>
<dbReference type="Proteomes" id="UP000614601">
    <property type="component" value="Unassembled WGS sequence"/>
</dbReference>
<feature type="compositionally biased region" description="Basic and acidic residues" evidence="1">
    <location>
        <begin position="121"/>
        <end position="152"/>
    </location>
</feature>
<feature type="region of interest" description="Disordered" evidence="1">
    <location>
        <begin position="1"/>
        <end position="48"/>
    </location>
</feature>
<keyword evidence="3" id="KW-1185">Reference proteome</keyword>
<feature type="region of interest" description="Disordered" evidence="1">
    <location>
        <begin position="1244"/>
        <end position="1297"/>
    </location>
</feature>
<organism evidence="2 3">
    <name type="scientific">Bursaphelenchus okinawaensis</name>
    <dbReference type="NCBI Taxonomy" id="465554"/>
    <lineage>
        <taxon>Eukaryota</taxon>
        <taxon>Metazoa</taxon>
        <taxon>Ecdysozoa</taxon>
        <taxon>Nematoda</taxon>
        <taxon>Chromadorea</taxon>
        <taxon>Rhabditida</taxon>
        <taxon>Tylenchina</taxon>
        <taxon>Tylenchomorpha</taxon>
        <taxon>Aphelenchoidea</taxon>
        <taxon>Aphelenchoididae</taxon>
        <taxon>Bursaphelenchus</taxon>
    </lineage>
</organism>
<feature type="compositionally biased region" description="Basic and acidic residues" evidence="1">
    <location>
        <begin position="164"/>
        <end position="186"/>
    </location>
</feature>
<proteinExistence type="predicted"/>
<dbReference type="Proteomes" id="UP000783686">
    <property type="component" value="Unassembled WGS sequence"/>
</dbReference>
<feature type="compositionally biased region" description="Basic and acidic residues" evidence="1">
    <location>
        <begin position="1335"/>
        <end position="1347"/>
    </location>
</feature>
<sequence>MNDKPNKKPKKENEDEGTSEFNSFGGTSQNRRSEGRRDQEAHLTSTSGRRYSVNGGYFQFYEKAFGGSSLYEYFASISEIESGRRHALIIDCVDGGHFLRVDIRNEGPVLYQYYPPGSSKRRNDEFADDYGGFRRPEATRSAVRRSEADRAAFGRPEASQNTVKKAEAGQSTDKKPGSTRRSRTDDPFNSCSEDEHYGLGYKPSRSDEFGYKPAINDGFGSEAGRRDGFRPEPTRRGGFGYEPTRRGGFGYEATGRGGFGSSPPKRTYSRGGFARGRGGFGFDYDGFGANPTRIKDLKTDRNRNEADDSGFGGSRGGFIGGGFGSNSGKRDELNVSGGLGGFGRESTERLEGFFGGRGGFLGGGFGADNEGLRGSRGGSGYGRGGFSGGGFGANGGGFGGSRGGFGRGGITASEARRTESGFGRGGSLDRGFGAVNEGRFGGSRGGFGRGGSSGGGFGTVDEGLRGRRSRFEGITASEARTNESGFGGEGFSGGGFGTVVERPSGSRSASGFGRGGITASEARRTESGFGQGGFGDRDTRFDCGGFRGGYGGARGSFGGARGGFGTDPSRRAANDGLRKDEKCVFGCPIDCKKHKTSPSAKKLATGGFKGVREARTSTVNRETDYEWPFDYQRHKKPASGKLENRGIPNDDVRIRDDEDRPGPSGFGRNNGSGSQPEVATSRPEAQKRAESRNEAKVEGLKKATEKTEAQKSDDCDLRLSFGSKVYGATKKPKVEASRASEAKNSENEGRRKPEVNVKLEVRGTKNEAKLKSESKNEAKPKPESKTEAKSKPEFQKVIKLENLEYRENPFNSGYYEEASGDFYDADSDGHAGFDRQNAFVDYFVSNQDDGEHVLNRDNIIFGARTEHDNIYESEGEDEHVFQNARVGNLFDAENGLIDSEASTFSAEDGFGNGNEDLFINNDDVDIDDGFEDDNIVNDEYSDDIDLDDVGFEVDSQEYELPRFYPSNNRRPTIVVDINGVVHEQVDDHTRHDEEEGGNDVEKGQVDEYKGYVDEEEGQWHGLDQCKALGCHDDDDYYDNDRYDQDDIFCRDAERDQVDEHHRQDVQRTKASASAKVEELFAKDDEAYHQPQPTITWDDYEDSYYDKPGDYTDFDDQPGPSGFKFNSEVRKEPKMTAEVKPASTQSQRAEKQKAKNDSERINMVPTYNRRPPESKQTSQKAKRSSGDVLDCYEDEYRQRMMNQESVKRLLKATFDLQPAEHNRQPNISHQRFSEALRAADASRRLAKFDEAKRRSEEKFEVKKRSSESKRQSEARKPPSESSNPLRSSKSHHRASAEDEIYKTMKDLLQIQCEAARLSKKLYRAQKQKPVAGGSEIQKKNEDKKRIDDQYQVQTRNDDQYQVQKPTTAQIQSVRKPNEVEKMKIQKPKTSKITLETLKSLFSKVDNLSHQLNDVKQQIYGVVQELEMEAPSASNNTERPTISGQSISTGSPNDFDVISEVDQHGEQEDGKTVENGDAHVDVYETDEVEGVLTDLGLSVDSDNERIGHDSTSGTTGTGKAAPSTSGAKGQPKSTSEDRNPFASTSESRSQSSSSSESGRSSEFTKIDKDSEDTTSYEDLANDSEYRGPPSLATKEDYDKWLHDEKEKNKKRD</sequence>
<feature type="compositionally biased region" description="Low complexity" evidence="1">
    <location>
        <begin position="1541"/>
        <end position="1559"/>
    </location>
</feature>
<feature type="region of interest" description="Disordered" evidence="1">
    <location>
        <begin position="503"/>
        <end position="534"/>
    </location>
</feature>
<dbReference type="EMBL" id="CAJFDH010000002">
    <property type="protein sequence ID" value="CAD5213108.1"/>
    <property type="molecule type" value="Genomic_DNA"/>
</dbReference>
<feature type="compositionally biased region" description="Polar residues" evidence="1">
    <location>
        <begin position="19"/>
        <end position="30"/>
    </location>
</feature>
<feature type="compositionally biased region" description="Basic and acidic residues" evidence="1">
    <location>
        <begin position="684"/>
        <end position="717"/>
    </location>
</feature>
<feature type="compositionally biased region" description="Basic and acidic residues" evidence="1">
    <location>
        <begin position="1591"/>
        <end position="1610"/>
    </location>
</feature>
<feature type="compositionally biased region" description="Basic and acidic residues" evidence="1">
    <location>
        <begin position="732"/>
        <end position="792"/>
    </location>
</feature>
<evidence type="ECO:0000313" key="3">
    <source>
        <dbReference type="Proteomes" id="UP000614601"/>
    </source>
</evidence>
<feature type="compositionally biased region" description="Basic and acidic residues" evidence="1">
    <location>
        <begin position="1244"/>
        <end position="1277"/>
    </location>
</feature>
<feature type="compositionally biased region" description="Polar residues" evidence="1">
    <location>
        <begin position="1430"/>
        <end position="1450"/>
    </location>
</feature>
<feature type="region of interest" description="Disordered" evidence="1">
    <location>
        <begin position="1322"/>
        <end position="1383"/>
    </location>
</feature>
<feature type="compositionally biased region" description="Low complexity" evidence="1">
    <location>
        <begin position="1508"/>
        <end position="1525"/>
    </location>
</feature>
<feature type="region of interest" description="Disordered" evidence="1">
    <location>
        <begin position="443"/>
        <end position="463"/>
    </location>
</feature>
<feature type="compositionally biased region" description="Gly residues" evidence="1">
    <location>
        <begin position="247"/>
        <end position="260"/>
    </location>
</feature>
<name>A0A811KCL9_9BILA</name>
<feature type="compositionally biased region" description="Basic and acidic residues" evidence="1">
    <location>
        <begin position="1459"/>
        <end position="1480"/>
    </location>
</feature>
<feature type="region of interest" description="Disordered" evidence="1">
    <location>
        <begin position="114"/>
        <end position="267"/>
    </location>
</feature>
<feature type="compositionally biased region" description="Basic and acidic residues" evidence="1">
    <location>
        <begin position="31"/>
        <end position="41"/>
    </location>
</feature>
<dbReference type="EMBL" id="CAJFCW020000002">
    <property type="protein sequence ID" value="CAG9099138.1"/>
    <property type="molecule type" value="Genomic_DNA"/>
</dbReference>
<gene>
    <name evidence="2" type="ORF">BOKJ2_LOCUS4909</name>
</gene>
<feature type="compositionally biased region" description="Basic and acidic residues" evidence="1">
    <location>
        <begin position="1126"/>
        <end position="1136"/>
    </location>
</feature>
<evidence type="ECO:0000256" key="1">
    <source>
        <dbReference type="SAM" id="MobiDB-lite"/>
    </source>
</evidence>
<feature type="compositionally biased region" description="Basic and acidic residues" evidence="1">
    <location>
        <begin position="223"/>
        <end position="235"/>
    </location>
</feature>
<feature type="compositionally biased region" description="Basic and acidic residues" evidence="1">
    <location>
        <begin position="1147"/>
        <end position="1159"/>
    </location>
</feature>
<evidence type="ECO:0000313" key="2">
    <source>
        <dbReference type="EMBL" id="CAD5213108.1"/>
    </source>
</evidence>